<evidence type="ECO:0000313" key="5">
    <source>
        <dbReference type="EMBL" id="MFC6005678.1"/>
    </source>
</evidence>
<keyword evidence="2 5" id="KW-0808">Transferase</keyword>
<dbReference type="InterPro" id="IPR050194">
    <property type="entry name" value="Glycosyltransferase_grp1"/>
</dbReference>
<keyword evidence="1 5" id="KW-0328">Glycosyltransferase</keyword>
<name>A0ABW1JAC3_9ACTN</name>
<dbReference type="EC" id="2.4.-.-" evidence="5"/>
<evidence type="ECO:0000259" key="4">
    <source>
        <dbReference type="Pfam" id="PF13579"/>
    </source>
</evidence>
<evidence type="ECO:0000313" key="6">
    <source>
        <dbReference type="Proteomes" id="UP001596189"/>
    </source>
</evidence>
<keyword evidence="6" id="KW-1185">Reference proteome</keyword>
<feature type="domain" description="Glycosyl transferase family 1" evidence="3">
    <location>
        <begin position="196"/>
        <end position="358"/>
    </location>
</feature>
<dbReference type="RefSeq" id="WP_345716557.1">
    <property type="nucleotide sequence ID" value="NZ_BAABFP010000005.1"/>
</dbReference>
<dbReference type="Proteomes" id="UP001596189">
    <property type="component" value="Unassembled WGS sequence"/>
</dbReference>
<dbReference type="Gene3D" id="3.40.50.2000">
    <property type="entry name" value="Glycogen Phosphorylase B"/>
    <property type="match status" value="2"/>
</dbReference>
<feature type="domain" description="Glycosyltransferase subfamily 4-like N-terminal" evidence="4">
    <location>
        <begin position="28"/>
        <end position="179"/>
    </location>
</feature>
<evidence type="ECO:0000259" key="3">
    <source>
        <dbReference type="Pfam" id="PF00534"/>
    </source>
</evidence>
<dbReference type="PANTHER" id="PTHR45947">
    <property type="entry name" value="SULFOQUINOVOSYL TRANSFERASE SQD2"/>
    <property type="match status" value="1"/>
</dbReference>
<gene>
    <name evidence="5" type="ORF">ACFQDO_00920</name>
</gene>
<dbReference type="SUPFAM" id="SSF53756">
    <property type="entry name" value="UDP-Glycosyltransferase/glycogen phosphorylase"/>
    <property type="match status" value="1"/>
</dbReference>
<sequence>MGHEVAKEAVDVNQRRRRVLLVVGPVAGGIGVHVSSLARGLPAHGWDVTVLTTPASASRFDFGPDVHPIWPDHLASSPGRVLHLRSAARDDVVAADVVHAHGHQAGVVALGLTGLTGVARRPVVVSWHNASLGSGVDRRVRDLTEQWLARRADLVTGASSDLVDRATRLGARSAELAPVAAPQAGAWSGDRDAERREVAAELGLDPDLPWVLTVSRIASQKNLHVIVDAAARLAETLPHQWLVVGDGDEALAARLWGRISDTGAPVHLLGARADVPRLMAVSDVFALASAWEARALVVQEAFAAGLAVVASRAGGLTDLVHGVGVLVPPGDADALAHSVGSLLADPERRRAVAEAGRDRFALLPDEDDVLTMWARTYQNLAP</sequence>
<protein>
    <submittedName>
        <fullName evidence="5">Glycosyltransferase family 4 protein</fullName>
        <ecNumber evidence="5">2.4.-.-</ecNumber>
    </submittedName>
</protein>
<dbReference type="CDD" id="cd03801">
    <property type="entry name" value="GT4_PimA-like"/>
    <property type="match status" value="1"/>
</dbReference>
<proteinExistence type="predicted"/>
<accession>A0ABW1JAC3</accession>
<dbReference type="GO" id="GO:0016757">
    <property type="term" value="F:glycosyltransferase activity"/>
    <property type="evidence" value="ECO:0007669"/>
    <property type="project" value="UniProtKB-KW"/>
</dbReference>
<dbReference type="Pfam" id="PF13579">
    <property type="entry name" value="Glyco_trans_4_4"/>
    <property type="match status" value="1"/>
</dbReference>
<dbReference type="PANTHER" id="PTHR45947:SF3">
    <property type="entry name" value="SULFOQUINOVOSYL TRANSFERASE SQD2"/>
    <property type="match status" value="1"/>
</dbReference>
<organism evidence="5 6">
    <name type="scientific">Angustibacter luteus</name>
    <dbReference type="NCBI Taxonomy" id="658456"/>
    <lineage>
        <taxon>Bacteria</taxon>
        <taxon>Bacillati</taxon>
        <taxon>Actinomycetota</taxon>
        <taxon>Actinomycetes</taxon>
        <taxon>Kineosporiales</taxon>
        <taxon>Kineosporiaceae</taxon>
    </lineage>
</organism>
<comment type="caution">
    <text evidence="5">The sequence shown here is derived from an EMBL/GenBank/DDBJ whole genome shotgun (WGS) entry which is preliminary data.</text>
</comment>
<dbReference type="Pfam" id="PF00534">
    <property type="entry name" value="Glycos_transf_1"/>
    <property type="match status" value="1"/>
</dbReference>
<dbReference type="InterPro" id="IPR028098">
    <property type="entry name" value="Glyco_trans_4-like_N"/>
</dbReference>
<evidence type="ECO:0000256" key="1">
    <source>
        <dbReference type="ARBA" id="ARBA00022676"/>
    </source>
</evidence>
<evidence type="ECO:0000256" key="2">
    <source>
        <dbReference type="ARBA" id="ARBA00022679"/>
    </source>
</evidence>
<reference evidence="6" key="1">
    <citation type="journal article" date="2019" name="Int. J. Syst. Evol. Microbiol.">
        <title>The Global Catalogue of Microorganisms (GCM) 10K type strain sequencing project: providing services to taxonomists for standard genome sequencing and annotation.</title>
        <authorList>
            <consortium name="The Broad Institute Genomics Platform"/>
            <consortium name="The Broad Institute Genome Sequencing Center for Infectious Disease"/>
            <person name="Wu L."/>
            <person name="Ma J."/>
        </authorList>
    </citation>
    <scope>NUCLEOTIDE SEQUENCE [LARGE SCALE GENOMIC DNA]</scope>
    <source>
        <strain evidence="6">KACC 14249</strain>
    </source>
</reference>
<dbReference type="InterPro" id="IPR001296">
    <property type="entry name" value="Glyco_trans_1"/>
</dbReference>
<dbReference type="EMBL" id="JBHSRD010000002">
    <property type="protein sequence ID" value="MFC6005678.1"/>
    <property type="molecule type" value="Genomic_DNA"/>
</dbReference>